<keyword evidence="2" id="KW-1185">Reference proteome</keyword>
<proteinExistence type="predicted"/>
<reference evidence="1 2" key="1">
    <citation type="journal article" date="2019" name="Nat. Ecol. Evol.">
        <title>Megaphylogeny resolves global patterns of mushroom evolution.</title>
        <authorList>
            <person name="Varga T."/>
            <person name="Krizsan K."/>
            <person name="Foldi C."/>
            <person name="Dima B."/>
            <person name="Sanchez-Garcia M."/>
            <person name="Sanchez-Ramirez S."/>
            <person name="Szollosi G.J."/>
            <person name="Szarkandi J.G."/>
            <person name="Papp V."/>
            <person name="Albert L."/>
            <person name="Andreopoulos W."/>
            <person name="Angelini C."/>
            <person name="Antonin V."/>
            <person name="Barry K.W."/>
            <person name="Bougher N.L."/>
            <person name="Buchanan P."/>
            <person name="Buyck B."/>
            <person name="Bense V."/>
            <person name="Catcheside P."/>
            <person name="Chovatia M."/>
            <person name="Cooper J."/>
            <person name="Damon W."/>
            <person name="Desjardin D."/>
            <person name="Finy P."/>
            <person name="Geml J."/>
            <person name="Haridas S."/>
            <person name="Hughes K."/>
            <person name="Justo A."/>
            <person name="Karasinski D."/>
            <person name="Kautmanova I."/>
            <person name="Kiss B."/>
            <person name="Kocsube S."/>
            <person name="Kotiranta H."/>
            <person name="LaButti K.M."/>
            <person name="Lechner B.E."/>
            <person name="Liimatainen K."/>
            <person name="Lipzen A."/>
            <person name="Lukacs Z."/>
            <person name="Mihaltcheva S."/>
            <person name="Morgado L.N."/>
            <person name="Niskanen T."/>
            <person name="Noordeloos M.E."/>
            <person name="Ohm R.A."/>
            <person name="Ortiz-Santana B."/>
            <person name="Ovrebo C."/>
            <person name="Racz N."/>
            <person name="Riley R."/>
            <person name="Savchenko A."/>
            <person name="Shiryaev A."/>
            <person name="Soop K."/>
            <person name="Spirin V."/>
            <person name="Szebenyi C."/>
            <person name="Tomsovsky M."/>
            <person name="Tulloss R.E."/>
            <person name="Uehling J."/>
            <person name="Grigoriev I.V."/>
            <person name="Vagvolgyi C."/>
            <person name="Papp T."/>
            <person name="Martin F.M."/>
            <person name="Miettinen O."/>
            <person name="Hibbett D.S."/>
            <person name="Nagy L.G."/>
        </authorList>
    </citation>
    <scope>NUCLEOTIDE SEQUENCE [LARGE SCALE GENOMIC DNA]</scope>
    <source>
        <strain evidence="1 2">NL-1719</strain>
    </source>
</reference>
<evidence type="ECO:0000313" key="1">
    <source>
        <dbReference type="EMBL" id="TFK72880.1"/>
    </source>
</evidence>
<organism evidence="1 2">
    <name type="scientific">Pluteus cervinus</name>
    <dbReference type="NCBI Taxonomy" id="181527"/>
    <lineage>
        <taxon>Eukaryota</taxon>
        <taxon>Fungi</taxon>
        <taxon>Dikarya</taxon>
        <taxon>Basidiomycota</taxon>
        <taxon>Agaricomycotina</taxon>
        <taxon>Agaricomycetes</taxon>
        <taxon>Agaricomycetidae</taxon>
        <taxon>Agaricales</taxon>
        <taxon>Pluteineae</taxon>
        <taxon>Pluteaceae</taxon>
        <taxon>Pluteus</taxon>
    </lineage>
</organism>
<sequence>MHKFSFFLFLFLFDFMVLTSWNPGSLLPSDVSLISEPRRSVTPLQDRLVLSASLCISPELLRFWDLSSLTLVCPVQVYRCQAIVAGAYHLVSEPPPFTKICGEDFSPLCERWG</sequence>
<evidence type="ECO:0000313" key="2">
    <source>
        <dbReference type="Proteomes" id="UP000308600"/>
    </source>
</evidence>
<dbReference type="Proteomes" id="UP000308600">
    <property type="component" value="Unassembled WGS sequence"/>
</dbReference>
<protein>
    <submittedName>
        <fullName evidence="1">Uncharacterized protein</fullName>
    </submittedName>
</protein>
<dbReference type="EMBL" id="ML208280">
    <property type="protein sequence ID" value="TFK72880.1"/>
    <property type="molecule type" value="Genomic_DNA"/>
</dbReference>
<gene>
    <name evidence="1" type="ORF">BDN72DRAFT_266195</name>
</gene>
<accession>A0ACD3B436</accession>
<name>A0ACD3B436_9AGAR</name>